<dbReference type="PANTHER" id="PTHR31025">
    <property type="entry name" value="SI:CH211-196P9.1-RELATED"/>
    <property type="match status" value="1"/>
</dbReference>
<protein>
    <submittedName>
        <fullName evidence="2">Uncharacterized protein</fullName>
    </submittedName>
</protein>
<reference evidence="2" key="3">
    <citation type="submission" date="2025-09" db="UniProtKB">
        <authorList>
            <consortium name="Ensembl"/>
        </authorList>
    </citation>
    <scope>IDENTIFICATION</scope>
</reference>
<reference evidence="2" key="2">
    <citation type="submission" date="2025-08" db="UniProtKB">
        <authorList>
            <consortium name="Ensembl"/>
        </authorList>
    </citation>
    <scope>IDENTIFICATION</scope>
</reference>
<evidence type="ECO:0000313" key="2">
    <source>
        <dbReference type="Ensembl" id="ENSSORP00005015369.1"/>
    </source>
</evidence>
<dbReference type="InParanoid" id="A0A672ZEX4"/>
<organism evidence="2 3">
    <name type="scientific">Sphaeramia orbicularis</name>
    <name type="common">orbiculate cardinalfish</name>
    <dbReference type="NCBI Taxonomy" id="375764"/>
    <lineage>
        <taxon>Eukaryota</taxon>
        <taxon>Metazoa</taxon>
        <taxon>Chordata</taxon>
        <taxon>Craniata</taxon>
        <taxon>Vertebrata</taxon>
        <taxon>Euteleostomi</taxon>
        <taxon>Actinopterygii</taxon>
        <taxon>Neopterygii</taxon>
        <taxon>Teleostei</taxon>
        <taxon>Neoteleostei</taxon>
        <taxon>Acanthomorphata</taxon>
        <taxon>Gobiaria</taxon>
        <taxon>Kurtiformes</taxon>
        <taxon>Apogonoidei</taxon>
        <taxon>Apogonidae</taxon>
        <taxon>Apogoninae</taxon>
        <taxon>Sphaeramia</taxon>
    </lineage>
</organism>
<dbReference type="AlphaFoldDB" id="A0A672ZEX4"/>
<evidence type="ECO:0000313" key="3">
    <source>
        <dbReference type="Proteomes" id="UP000472271"/>
    </source>
</evidence>
<gene>
    <name evidence="2" type="primary">LOC115435260</name>
</gene>
<keyword evidence="3" id="KW-1185">Reference proteome</keyword>
<dbReference type="Ensembl" id="ENSSORT00005015860.1">
    <property type="protein sequence ID" value="ENSSORP00005015369.1"/>
    <property type="gene ID" value="ENSSORG00005007804.1"/>
</dbReference>
<sequence length="501" mass="56387">MAADAPQNMILRVVEADHVRKLKLSSRPASVDGLIEILKEQLGLDCDFTLKYEDPDFDGKLTCLVDIQELPQKACVHISLIEDSSSVASTDTLSDVSSPERLSRWPPGAFEIPTFAYDVELTLRDGNAEFEKNGKTLQLSRDQKHNILDKLASTIYGFKAYPSDKEIAVVADALVKKHPCLKEAGSDSGWNGWKNSIKFKMGNYRTKMRRAGCQEVTVNAGKRSQRNPENEPSHSNIKRPRRAEVNFLPNFPQGEDPSSLDVLRQAIVEEVKKTERNLPLISKMMQTTFALRRQTIVTSSPPVKELMDLWPALHMQSEVYAEFQRITNQNLPNTFYAELDRHTPRLMTLFRQKASRTGKTADALSDIFKELHDVHTRRITILHALPVYLRDEASGFFRTCVPDLGDASVVLLTTVSDDATSPVHYHPTKVSIILEGDVVLDLPRLADAFLVMFGLIYALHLAYTKGLTNTFEFTQKILLGLDNSKLSPKLQTLKNDLMLHV</sequence>
<reference evidence="2" key="1">
    <citation type="submission" date="2019-06" db="EMBL/GenBank/DDBJ databases">
        <authorList>
            <consortium name="Wellcome Sanger Institute Data Sharing"/>
        </authorList>
    </citation>
    <scope>NUCLEOTIDE SEQUENCE [LARGE SCALE GENOMIC DNA]</scope>
</reference>
<dbReference type="Proteomes" id="UP000472271">
    <property type="component" value="Chromosome 16"/>
</dbReference>
<proteinExistence type="predicted"/>
<accession>A0A672ZEX4</accession>
<dbReference type="PANTHER" id="PTHR31025:SF19">
    <property type="entry name" value="SI:CH73-42K18.1-RELATED"/>
    <property type="match status" value="1"/>
</dbReference>
<evidence type="ECO:0000256" key="1">
    <source>
        <dbReference type="SAM" id="MobiDB-lite"/>
    </source>
</evidence>
<name>A0A672ZEX4_9TELE</name>
<feature type="region of interest" description="Disordered" evidence="1">
    <location>
        <begin position="217"/>
        <end position="241"/>
    </location>
</feature>